<dbReference type="Proteomes" id="UP001055811">
    <property type="component" value="Linkage Group LG04"/>
</dbReference>
<keyword evidence="2" id="KW-1185">Reference proteome</keyword>
<proteinExistence type="predicted"/>
<evidence type="ECO:0000313" key="1">
    <source>
        <dbReference type="EMBL" id="KAI3752009.1"/>
    </source>
</evidence>
<comment type="caution">
    <text evidence="1">The sequence shown here is derived from an EMBL/GenBank/DDBJ whole genome shotgun (WGS) entry which is preliminary data.</text>
</comment>
<gene>
    <name evidence="1" type="ORF">L2E82_23108</name>
</gene>
<accession>A0ACB9DZ92</accession>
<protein>
    <submittedName>
        <fullName evidence="1">Uncharacterized protein</fullName>
    </submittedName>
</protein>
<evidence type="ECO:0000313" key="2">
    <source>
        <dbReference type="Proteomes" id="UP001055811"/>
    </source>
</evidence>
<reference evidence="1 2" key="2">
    <citation type="journal article" date="2022" name="Mol. Ecol. Resour.">
        <title>The genomes of chicory, endive, great burdock and yacon provide insights into Asteraceae paleo-polyploidization history and plant inulin production.</title>
        <authorList>
            <person name="Fan W."/>
            <person name="Wang S."/>
            <person name="Wang H."/>
            <person name="Wang A."/>
            <person name="Jiang F."/>
            <person name="Liu H."/>
            <person name="Zhao H."/>
            <person name="Xu D."/>
            <person name="Zhang Y."/>
        </authorList>
    </citation>
    <scope>NUCLEOTIDE SEQUENCE [LARGE SCALE GENOMIC DNA]</scope>
    <source>
        <strain evidence="2">cv. Punajuju</strain>
        <tissue evidence="1">Leaves</tissue>
    </source>
</reference>
<dbReference type="EMBL" id="CM042012">
    <property type="protein sequence ID" value="KAI3752009.1"/>
    <property type="molecule type" value="Genomic_DNA"/>
</dbReference>
<organism evidence="1 2">
    <name type="scientific">Cichorium intybus</name>
    <name type="common">Chicory</name>
    <dbReference type="NCBI Taxonomy" id="13427"/>
    <lineage>
        <taxon>Eukaryota</taxon>
        <taxon>Viridiplantae</taxon>
        <taxon>Streptophyta</taxon>
        <taxon>Embryophyta</taxon>
        <taxon>Tracheophyta</taxon>
        <taxon>Spermatophyta</taxon>
        <taxon>Magnoliopsida</taxon>
        <taxon>eudicotyledons</taxon>
        <taxon>Gunneridae</taxon>
        <taxon>Pentapetalae</taxon>
        <taxon>asterids</taxon>
        <taxon>campanulids</taxon>
        <taxon>Asterales</taxon>
        <taxon>Asteraceae</taxon>
        <taxon>Cichorioideae</taxon>
        <taxon>Cichorieae</taxon>
        <taxon>Cichoriinae</taxon>
        <taxon>Cichorium</taxon>
    </lineage>
</organism>
<sequence length="129" mass="15126">MALTFLLCLSPRCPLLHIVFYCRPPPSIFDRNSYRSVHLIDHRFDNWQLLSLSGLFTRVHQVSYVSWSENLPDSHFPGPLCAVQTFDEDLQFTVDMQIYRTNQNSSRISRLEPLDSSAPIGFWLIRIRR</sequence>
<name>A0ACB9DZ92_CICIN</name>
<reference evidence="2" key="1">
    <citation type="journal article" date="2022" name="Mol. Ecol. Resour.">
        <title>The genomes of chicory, endive, great burdock and yacon provide insights into Asteraceae palaeo-polyploidization history and plant inulin production.</title>
        <authorList>
            <person name="Fan W."/>
            <person name="Wang S."/>
            <person name="Wang H."/>
            <person name="Wang A."/>
            <person name="Jiang F."/>
            <person name="Liu H."/>
            <person name="Zhao H."/>
            <person name="Xu D."/>
            <person name="Zhang Y."/>
        </authorList>
    </citation>
    <scope>NUCLEOTIDE SEQUENCE [LARGE SCALE GENOMIC DNA]</scope>
    <source>
        <strain evidence="2">cv. Punajuju</strain>
    </source>
</reference>